<reference evidence="6" key="1">
    <citation type="submission" date="2023-09" db="EMBL/GenBank/DDBJ databases">
        <title>Undibacterium sp. 20NA77.5 isolated from freshwater.</title>
        <authorList>
            <person name="Le V."/>
            <person name="Ko S.-R."/>
            <person name="Ahn C.-Y."/>
            <person name="Oh H.-M."/>
        </authorList>
    </citation>
    <scope>NUCLEOTIDE SEQUENCE</scope>
    <source>
        <strain evidence="6">20NA77.5</strain>
    </source>
</reference>
<comment type="caution">
    <text evidence="4">Lacks conserved residue(s) required for the propagation of feature annotation.</text>
</comment>
<dbReference type="Proteomes" id="UP001181355">
    <property type="component" value="Chromosome"/>
</dbReference>
<feature type="active site" description="Proton acceptor" evidence="4">
    <location>
        <position position="259"/>
    </location>
</feature>
<keyword evidence="7" id="KW-1185">Reference proteome</keyword>
<proteinExistence type="predicted"/>
<feature type="short sequence motif" description="DGA/G" evidence="4">
    <location>
        <begin position="259"/>
        <end position="261"/>
    </location>
</feature>
<gene>
    <name evidence="6" type="ORF">RF679_08190</name>
</gene>
<accession>A0ABY9RM05</accession>
<dbReference type="CDD" id="cd07205">
    <property type="entry name" value="Pat_PNPLA6_PNPLA7_NTE1_like"/>
    <property type="match status" value="1"/>
</dbReference>
<evidence type="ECO:0000256" key="3">
    <source>
        <dbReference type="ARBA" id="ARBA00023098"/>
    </source>
</evidence>
<protein>
    <submittedName>
        <fullName evidence="6">Patatin-like phospholipase family protein</fullName>
    </submittedName>
</protein>
<keyword evidence="1 4" id="KW-0378">Hydrolase</keyword>
<dbReference type="PANTHER" id="PTHR14226">
    <property type="entry name" value="NEUROPATHY TARGET ESTERASE/SWISS CHEESE D.MELANOGASTER"/>
    <property type="match status" value="1"/>
</dbReference>
<evidence type="ECO:0000313" key="7">
    <source>
        <dbReference type="Proteomes" id="UP001181355"/>
    </source>
</evidence>
<keyword evidence="3 4" id="KW-0443">Lipid metabolism</keyword>
<evidence type="ECO:0000256" key="4">
    <source>
        <dbReference type="PROSITE-ProRule" id="PRU01161"/>
    </source>
</evidence>
<evidence type="ECO:0000256" key="1">
    <source>
        <dbReference type="ARBA" id="ARBA00022801"/>
    </source>
</evidence>
<evidence type="ECO:0000313" key="6">
    <source>
        <dbReference type="EMBL" id="WMW82247.1"/>
    </source>
</evidence>
<evidence type="ECO:0000256" key="2">
    <source>
        <dbReference type="ARBA" id="ARBA00022963"/>
    </source>
</evidence>
<sequence length="366" mass="38824">MSSNLTASAKIHVDVVRDLQAVATSGIPNQNSFLIRGNDPEQFLYFILAKISMRSAPQTLFVRSCLYASVVLALLACSTPTSPPVVTNLKPIVKNETVPAKTVRPIKIGLALGGGAARGFAHIGVIKVLEAQGIYPDIVVGTSAGSVVGAMYAAGNSGYTLQKMALEMDETTISDWSLPFFSKSSGVLKGEALQNYVNKMVLQAPIEKLKKPFGAVATDLNTGLPILFQRGNTGMAVRASSSVPGVFQPVRINDRQYVDGGLVSPVPVRFAREMGADIVIAVNISSTPDSQAPSGSLEVLLQTFTIMGQSLNHFELKGADVVIRPELPGMKGSDFNARNLAILAGERAATSVIAELKEKIKAAQER</sequence>
<dbReference type="Gene3D" id="3.40.1090.10">
    <property type="entry name" value="Cytosolic phospholipase A2 catalytic domain"/>
    <property type="match status" value="2"/>
</dbReference>
<dbReference type="Pfam" id="PF01734">
    <property type="entry name" value="Patatin"/>
    <property type="match status" value="1"/>
</dbReference>
<feature type="active site" description="Nucleophile" evidence="4">
    <location>
        <position position="143"/>
    </location>
</feature>
<feature type="domain" description="PNPLA" evidence="5">
    <location>
        <begin position="110"/>
        <end position="272"/>
    </location>
</feature>
<dbReference type="SUPFAM" id="SSF52151">
    <property type="entry name" value="FabD/lysophospholipase-like"/>
    <property type="match status" value="1"/>
</dbReference>
<dbReference type="EMBL" id="CP133720">
    <property type="protein sequence ID" value="WMW82247.1"/>
    <property type="molecule type" value="Genomic_DNA"/>
</dbReference>
<dbReference type="InterPro" id="IPR050301">
    <property type="entry name" value="NTE"/>
</dbReference>
<name>A0ABY9RM05_9BURK</name>
<evidence type="ECO:0000259" key="5">
    <source>
        <dbReference type="PROSITE" id="PS51635"/>
    </source>
</evidence>
<keyword evidence="2 4" id="KW-0442">Lipid degradation</keyword>
<dbReference type="InterPro" id="IPR016035">
    <property type="entry name" value="Acyl_Trfase/lysoPLipase"/>
</dbReference>
<dbReference type="InterPro" id="IPR002641">
    <property type="entry name" value="PNPLA_dom"/>
</dbReference>
<organism evidence="6 7">
    <name type="scientific">Undibacterium cyanobacteriorum</name>
    <dbReference type="NCBI Taxonomy" id="3073561"/>
    <lineage>
        <taxon>Bacteria</taxon>
        <taxon>Pseudomonadati</taxon>
        <taxon>Pseudomonadota</taxon>
        <taxon>Betaproteobacteria</taxon>
        <taxon>Burkholderiales</taxon>
        <taxon>Oxalobacteraceae</taxon>
        <taxon>Undibacterium</taxon>
    </lineage>
</organism>
<feature type="short sequence motif" description="GXSXG" evidence="4">
    <location>
        <begin position="141"/>
        <end position="145"/>
    </location>
</feature>
<dbReference type="PROSITE" id="PS51635">
    <property type="entry name" value="PNPLA"/>
    <property type="match status" value="1"/>
</dbReference>
<dbReference type="PANTHER" id="PTHR14226:SF76">
    <property type="entry name" value="NTE FAMILY PROTEIN RSSA"/>
    <property type="match status" value="1"/>
</dbReference>